<evidence type="ECO:0000313" key="1">
    <source>
        <dbReference type="EMBL" id="GAA1417433.1"/>
    </source>
</evidence>
<dbReference type="PIRSF" id="PIRSF028451">
    <property type="entry name" value="UCP028451"/>
    <property type="match status" value="1"/>
</dbReference>
<dbReference type="Pfam" id="PF09365">
    <property type="entry name" value="DUF2461"/>
    <property type="match status" value="1"/>
</dbReference>
<name>A0ABN1YLP3_9MICO</name>
<proteinExistence type="predicted"/>
<dbReference type="PANTHER" id="PTHR36452:SF1">
    <property type="entry name" value="DUF2461 DOMAIN-CONTAINING PROTEIN"/>
    <property type="match status" value="1"/>
</dbReference>
<reference evidence="1 2" key="1">
    <citation type="journal article" date="2019" name="Int. J. Syst. Evol. Microbiol.">
        <title>The Global Catalogue of Microorganisms (GCM) 10K type strain sequencing project: providing services to taxonomists for standard genome sequencing and annotation.</title>
        <authorList>
            <consortium name="The Broad Institute Genomics Platform"/>
            <consortium name="The Broad Institute Genome Sequencing Center for Infectious Disease"/>
            <person name="Wu L."/>
            <person name="Ma J."/>
        </authorList>
    </citation>
    <scope>NUCLEOTIDE SEQUENCE [LARGE SCALE GENOMIC DNA]</scope>
    <source>
        <strain evidence="1 2">JCM 12398</strain>
    </source>
</reference>
<dbReference type="EMBL" id="BAAAKK010000001">
    <property type="protein sequence ID" value="GAA1417433.1"/>
    <property type="molecule type" value="Genomic_DNA"/>
</dbReference>
<dbReference type="NCBIfam" id="TIGR02453">
    <property type="entry name" value="TIGR02453 family protein"/>
    <property type="match status" value="1"/>
</dbReference>
<protein>
    <submittedName>
        <fullName evidence="1">DUF2461 domain-containing protein</fullName>
    </submittedName>
</protein>
<sequence>MAFDGFGDEAFAFYRELEPNNEKPWWLANKHRYDTFVKAPFEALAEELEPIASTVKIYRPYRDVRFAHDKTPYKTRQGLFAQRAPGIGWFVNLDATGVSLGGGFFGDATFTKAYRAAVEAAAPGTALEGIVADLRDAGYEPGGEAVKTAPRGVDPQHPRIELLRYKWLTARRHVEPADAGGPALLDTVFDTVEDLQPLVRWAGKHVAPKR</sequence>
<comment type="caution">
    <text evidence="1">The sequence shown here is derived from an EMBL/GenBank/DDBJ whole genome shotgun (WGS) entry which is preliminary data.</text>
</comment>
<dbReference type="Proteomes" id="UP001501266">
    <property type="component" value="Unassembled WGS sequence"/>
</dbReference>
<dbReference type="PANTHER" id="PTHR36452">
    <property type="entry name" value="CHROMOSOME 12, WHOLE GENOME SHOTGUN SEQUENCE"/>
    <property type="match status" value="1"/>
</dbReference>
<evidence type="ECO:0000313" key="2">
    <source>
        <dbReference type="Proteomes" id="UP001501266"/>
    </source>
</evidence>
<gene>
    <name evidence="1" type="ORF">GCM10009640_01580</name>
</gene>
<dbReference type="InterPro" id="IPR015996">
    <property type="entry name" value="UCP028451"/>
</dbReference>
<accession>A0ABN1YLP3</accession>
<keyword evidence="2" id="KW-1185">Reference proteome</keyword>
<organism evidence="1 2">
    <name type="scientific">Agrococcus citreus</name>
    <dbReference type="NCBI Taxonomy" id="84643"/>
    <lineage>
        <taxon>Bacteria</taxon>
        <taxon>Bacillati</taxon>
        <taxon>Actinomycetota</taxon>
        <taxon>Actinomycetes</taxon>
        <taxon>Micrococcales</taxon>
        <taxon>Microbacteriaceae</taxon>
        <taxon>Agrococcus</taxon>
    </lineage>
</organism>
<dbReference type="InterPro" id="IPR012808">
    <property type="entry name" value="CHP02453"/>
</dbReference>
<dbReference type="RefSeq" id="WP_343916369.1">
    <property type="nucleotide sequence ID" value="NZ_BAAAKK010000001.1"/>
</dbReference>